<protein>
    <submittedName>
        <fullName evidence="1">8239_t:CDS:1</fullName>
    </submittedName>
</protein>
<name>A0A9N9C6W8_9GLOM</name>
<organism evidence="1 2">
    <name type="scientific">Acaulospora morrowiae</name>
    <dbReference type="NCBI Taxonomy" id="94023"/>
    <lineage>
        <taxon>Eukaryota</taxon>
        <taxon>Fungi</taxon>
        <taxon>Fungi incertae sedis</taxon>
        <taxon>Mucoromycota</taxon>
        <taxon>Glomeromycotina</taxon>
        <taxon>Glomeromycetes</taxon>
        <taxon>Diversisporales</taxon>
        <taxon>Acaulosporaceae</taxon>
        <taxon>Acaulospora</taxon>
    </lineage>
</organism>
<dbReference type="AlphaFoldDB" id="A0A9N9C6W8"/>
<evidence type="ECO:0000313" key="2">
    <source>
        <dbReference type="Proteomes" id="UP000789342"/>
    </source>
</evidence>
<dbReference type="OrthoDB" id="2328523at2759"/>
<evidence type="ECO:0000313" key="1">
    <source>
        <dbReference type="EMBL" id="CAG8593354.1"/>
    </source>
</evidence>
<sequence>MNEIDAKILLKKFEGYEDALDPNSLSLLSILKFRRTKDGFSFDKHYEHFTISRFMLYVAKITTDEKWKKATSVLSEGTLKASLSLYLSLLLVNIEIGRELGYVSKQPPKWLGYASGWEWVNISGGLLLSLCEGQRLIRLSAKSYIQAQSKEVKLFWTSVETEKVESKNKLLELRIKQAEIQFFVDRTLAGNAAHRIFDQKKIDYALNLNKNSIGKHSYDKGMEDACSYKYRRGGEDDEPLRTPEEKIRTVTYREKESSTSTMSYIPAIPVESSISTDLVIDTRDEGIFNMMLRETYLKIRQDIRSCLSLRDWNIEDYNVSRSFRDYQVANIDKLEDDGIYFFSSNIEEILSLHYIMMIDLTIMKRPTYVTVDERRWRASIRQPVQLDPASFFGDIMNEYEKVINDIDELRLKFFEIWGKYCDKVIYSDEERRLFETTQIVARGFYERMHMYPDSGKDENEDTVMHEYIHDTFKETFWDSKYVTVWANSESLSSKDYRSTHGRSQEKIDITIYRIIEKGKCEESCFVEARPFSITRTSKIEGYNLYKVAVFCQGAINNILLRENVPRVQTFGGHIYEGYIYFCMMDLEYDGIYRFFQLSEVKIARRLSEFNFVRKLILETYFFKRRIDNYYSNRYNHNRTLCSSRFVRNPTVTPKAPKNAIPDFILKKQKPTKKRKNI</sequence>
<keyword evidence="2" id="KW-1185">Reference proteome</keyword>
<proteinExistence type="predicted"/>
<accession>A0A9N9C6W8</accession>
<gene>
    <name evidence="1" type="ORF">AMORRO_LOCUS7448</name>
</gene>
<dbReference type="EMBL" id="CAJVPV010005596">
    <property type="protein sequence ID" value="CAG8593354.1"/>
    <property type="molecule type" value="Genomic_DNA"/>
</dbReference>
<comment type="caution">
    <text evidence="1">The sequence shown here is derived from an EMBL/GenBank/DDBJ whole genome shotgun (WGS) entry which is preliminary data.</text>
</comment>
<reference evidence="1" key="1">
    <citation type="submission" date="2021-06" db="EMBL/GenBank/DDBJ databases">
        <authorList>
            <person name="Kallberg Y."/>
            <person name="Tangrot J."/>
            <person name="Rosling A."/>
        </authorList>
    </citation>
    <scope>NUCLEOTIDE SEQUENCE</scope>
    <source>
        <strain evidence="1">CL551</strain>
    </source>
</reference>
<dbReference type="Proteomes" id="UP000789342">
    <property type="component" value="Unassembled WGS sequence"/>
</dbReference>